<organism evidence="3 4">
    <name type="scientific">Heterodera schachtii</name>
    <name type="common">Sugarbeet cyst nematode worm</name>
    <name type="synonym">Tylenchus schachtii</name>
    <dbReference type="NCBI Taxonomy" id="97005"/>
    <lineage>
        <taxon>Eukaryota</taxon>
        <taxon>Metazoa</taxon>
        <taxon>Ecdysozoa</taxon>
        <taxon>Nematoda</taxon>
        <taxon>Chromadorea</taxon>
        <taxon>Rhabditida</taxon>
        <taxon>Tylenchina</taxon>
        <taxon>Tylenchomorpha</taxon>
        <taxon>Tylenchoidea</taxon>
        <taxon>Heteroderidae</taxon>
        <taxon>Heteroderinae</taxon>
        <taxon>Heterodera</taxon>
    </lineage>
</organism>
<dbReference type="InterPro" id="IPR037219">
    <property type="entry name" value="Peptidase_M41-like"/>
</dbReference>
<dbReference type="PANTHER" id="PTHR44167">
    <property type="entry name" value="OVARIAN-SPECIFIC SERINE/THREONINE-PROTEIN KINASE LOK-RELATED"/>
    <property type="match status" value="1"/>
</dbReference>
<feature type="domain" description="Protein kinase" evidence="2">
    <location>
        <begin position="75"/>
        <end position="421"/>
    </location>
</feature>
<dbReference type="Pfam" id="PF01434">
    <property type="entry name" value="Peptidase_M41"/>
    <property type="match status" value="1"/>
</dbReference>
<evidence type="ECO:0000313" key="3">
    <source>
        <dbReference type="EMBL" id="KAL3094410.1"/>
    </source>
</evidence>
<dbReference type="PROSITE" id="PS50011">
    <property type="entry name" value="PROTEIN_KINASE_DOM"/>
    <property type="match status" value="1"/>
</dbReference>
<accession>A0ABD2JUU1</accession>
<dbReference type="InterPro" id="IPR000719">
    <property type="entry name" value="Prot_kinase_dom"/>
</dbReference>
<dbReference type="EMBL" id="JBICCN010000091">
    <property type="protein sequence ID" value="KAL3094410.1"/>
    <property type="molecule type" value="Genomic_DNA"/>
</dbReference>
<dbReference type="SUPFAM" id="SSF56112">
    <property type="entry name" value="Protein kinase-like (PK-like)"/>
    <property type="match status" value="1"/>
</dbReference>
<dbReference type="SUPFAM" id="SSF140990">
    <property type="entry name" value="FtsH protease domain-like"/>
    <property type="match status" value="2"/>
</dbReference>
<evidence type="ECO:0000256" key="1">
    <source>
        <dbReference type="SAM" id="MobiDB-lite"/>
    </source>
</evidence>
<name>A0ABD2JUU1_HETSC</name>
<comment type="caution">
    <text evidence="3">The sequence shown here is derived from an EMBL/GenBank/DDBJ whole genome shotgun (WGS) entry which is preliminary data.</text>
</comment>
<evidence type="ECO:0000313" key="4">
    <source>
        <dbReference type="Proteomes" id="UP001620645"/>
    </source>
</evidence>
<sequence length="480" mass="54237">MRRQWENKFARLAKTSRKLLRSNKAATASHEIGHAVIIWLLGVRQFWKATIVKKGGDLGYTLHSGPSSYTRTGLKHLMVIAAAGRVAELRAVGHSTGWQQDEKDWRRAATMYVRTSARWAELESEEEREEYQRKEIKRLERWAIRTAEEMLGARWQDVLRLCELLVREKTAGPAELRETTPERPDTEVKAVGHSTGWEEDEKDWRRVAKKATIVKKGGDLGFTLHSGPSSYTRTGLKQLMVVATAGRVAELKAFGHSIGWQQDEKDWRRAAIMKLTDFGLSKRDVHGQLRTILGTPAFMAPEVRAGKYTMSADVFSLGSIFFLLLTRKYLPGANQMAMPSPADEQQQQKRMGNRIQQKQQQLQQQYLDLECIWNNVWSKNESVRALYPPTVHASLKSFMVGLLCREDNRIITQPAEVAPAVVGIPKLTRTPDNFEHAHTAIPSSSTRTATATASLMDSGRPMAVASTRARQPHSVRFEPN</sequence>
<feature type="region of interest" description="Disordered" evidence="1">
    <location>
        <begin position="175"/>
        <end position="195"/>
    </location>
</feature>
<evidence type="ECO:0000259" key="2">
    <source>
        <dbReference type="PROSITE" id="PS50011"/>
    </source>
</evidence>
<dbReference type="InterPro" id="IPR000642">
    <property type="entry name" value="Peptidase_M41"/>
</dbReference>
<dbReference type="Proteomes" id="UP001620645">
    <property type="component" value="Unassembled WGS sequence"/>
</dbReference>
<gene>
    <name evidence="3" type="ORF">niasHS_004312</name>
</gene>
<feature type="compositionally biased region" description="Basic and acidic residues" evidence="1">
    <location>
        <begin position="175"/>
        <end position="190"/>
    </location>
</feature>
<dbReference type="Gene3D" id="1.20.58.760">
    <property type="entry name" value="Peptidase M41"/>
    <property type="match status" value="1"/>
</dbReference>
<dbReference type="AlphaFoldDB" id="A0ABD2JUU1"/>
<protein>
    <recommendedName>
        <fullName evidence="2">Protein kinase domain-containing protein</fullName>
    </recommendedName>
</protein>
<reference evidence="3 4" key="1">
    <citation type="submission" date="2024-10" db="EMBL/GenBank/DDBJ databases">
        <authorList>
            <person name="Kim D."/>
        </authorList>
    </citation>
    <scope>NUCLEOTIDE SEQUENCE [LARGE SCALE GENOMIC DNA]</scope>
    <source>
        <strain evidence="3">Taebaek</strain>
    </source>
</reference>
<dbReference type="InterPro" id="IPR011009">
    <property type="entry name" value="Kinase-like_dom_sf"/>
</dbReference>
<keyword evidence="4" id="KW-1185">Reference proteome</keyword>
<proteinExistence type="predicted"/>
<dbReference type="Gene3D" id="1.10.510.10">
    <property type="entry name" value="Transferase(Phosphotransferase) domain 1"/>
    <property type="match status" value="1"/>
</dbReference>
<dbReference type="SMART" id="SM00220">
    <property type="entry name" value="S_TKc"/>
    <property type="match status" value="1"/>
</dbReference>
<dbReference type="Pfam" id="PF00069">
    <property type="entry name" value="Pkinase"/>
    <property type="match status" value="1"/>
</dbReference>
<dbReference type="PANTHER" id="PTHR44167:SF24">
    <property type="entry name" value="SERINE_THREONINE-PROTEIN KINASE CHK2"/>
    <property type="match status" value="1"/>
</dbReference>